<proteinExistence type="predicted"/>
<name>A0A6D2K4N5_9BRAS</name>
<gene>
    <name evidence="3" type="ORF">MERR_LOCUS34252</name>
</gene>
<organism evidence="3 4">
    <name type="scientific">Microthlaspi erraticum</name>
    <dbReference type="NCBI Taxonomy" id="1685480"/>
    <lineage>
        <taxon>Eukaryota</taxon>
        <taxon>Viridiplantae</taxon>
        <taxon>Streptophyta</taxon>
        <taxon>Embryophyta</taxon>
        <taxon>Tracheophyta</taxon>
        <taxon>Spermatophyta</taxon>
        <taxon>Magnoliopsida</taxon>
        <taxon>eudicotyledons</taxon>
        <taxon>Gunneridae</taxon>
        <taxon>Pentapetalae</taxon>
        <taxon>rosids</taxon>
        <taxon>malvids</taxon>
        <taxon>Brassicales</taxon>
        <taxon>Brassicaceae</taxon>
        <taxon>Coluteocarpeae</taxon>
        <taxon>Microthlaspi</taxon>
    </lineage>
</organism>
<dbReference type="Proteomes" id="UP000467841">
    <property type="component" value="Unassembled WGS sequence"/>
</dbReference>
<feature type="transmembrane region" description="Helical" evidence="1">
    <location>
        <begin position="93"/>
        <end position="114"/>
    </location>
</feature>
<keyword evidence="1" id="KW-1133">Transmembrane helix</keyword>
<evidence type="ECO:0000313" key="4">
    <source>
        <dbReference type="Proteomes" id="UP000467841"/>
    </source>
</evidence>
<dbReference type="InterPro" id="IPR026961">
    <property type="entry name" value="PGG_dom"/>
</dbReference>
<keyword evidence="4" id="KW-1185">Reference proteome</keyword>
<comment type="caution">
    <text evidence="3">The sequence shown here is derived from an EMBL/GenBank/DDBJ whole genome shotgun (WGS) entry which is preliminary data.</text>
</comment>
<dbReference type="Pfam" id="PF13962">
    <property type="entry name" value="PGG"/>
    <property type="match status" value="1"/>
</dbReference>
<protein>
    <recommendedName>
        <fullName evidence="2">PGG domain-containing protein</fullName>
    </recommendedName>
</protein>
<keyword evidence="1" id="KW-0812">Transmembrane</keyword>
<feature type="domain" description="PGG" evidence="2">
    <location>
        <begin position="87"/>
        <end position="113"/>
    </location>
</feature>
<evidence type="ECO:0000256" key="1">
    <source>
        <dbReference type="SAM" id="Phobius"/>
    </source>
</evidence>
<dbReference type="EMBL" id="CACVBM020001362">
    <property type="protein sequence ID" value="CAA7047017.1"/>
    <property type="molecule type" value="Genomic_DNA"/>
</dbReference>
<reference evidence="3" key="1">
    <citation type="submission" date="2020-01" db="EMBL/GenBank/DDBJ databases">
        <authorList>
            <person name="Mishra B."/>
        </authorList>
    </citation>
    <scope>NUCLEOTIDE SEQUENCE [LARGE SCALE GENOMIC DNA]</scope>
</reference>
<dbReference type="AlphaFoldDB" id="A0A6D2K4N5"/>
<evidence type="ECO:0000259" key="2">
    <source>
        <dbReference type="Pfam" id="PF13962"/>
    </source>
</evidence>
<accession>A0A6D2K4N5</accession>
<dbReference type="OrthoDB" id="598775at2759"/>
<keyword evidence="1" id="KW-0472">Membrane</keyword>
<evidence type="ECO:0000313" key="3">
    <source>
        <dbReference type="EMBL" id="CAA7047017.1"/>
    </source>
</evidence>
<sequence length="115" mass="13044">MQLRRTWRQFLHSNRFGLSSHCIYTPLDIIISEGAVDVTEHFLFYTHFQWLIWVALVSAGTTRAPRDHLRADIPGPTTDEDLTLKMYKDRVNILLVVATLVATMAFAAGLSVPLC</sequence>